<comment type="similarity">
    <text evidence="2">Belongs to the major facilitator superfamily. TCR/Tet family.</text>
</comment>
<dbReference type="Pfam" id="PF07690">
    <property type="entry name" value="MFS_1"/>
    <property type="match status" value="1"/>
</dbReference>
<gene>
    <name evidence="10" type="ORF">TASIC1_0012014600</name>
</gene>
<evidence type="ECO:0000256" key="6">
    <source>
        <dbReference type="ARBA" id="ARBA00023136"/>
    </source>
</evidence>
<feature type="transmembrane region" description="Helical" evidence="8">
    <location>
        <begin position="422"/>
        <end position="447"/>
    </location>
</feature>
<dbReference type="GO" id="GO:0022857">
    <property type="term" value="F:transmembrane transporter activity"/>
    <property type="evidence" value="ECO:0007669"/>
    <property type="project" value="InterPro"/>
</dbReference>
<dbReference type="PROSITE" id="PS50850">
    <property type="entry name" value="MFS"/>
    <property type="match status" value="1"/>
</dbReference>
<feature type="transmembrane region" description="Helical" evidence="8">
    <location>
        <begin position="154"/>
        <end position="175"/>
    </location>
</feature>
<reference evidence="10 11" key="1">
    <citation type="submission" date="2020-07" db="EMBL/GenBank/DDBJ databases">
        <title>Trichoderma asperellum IC-1 whole genome shotgun sequence.</title>
        <authorList>
            <person name="Kanamasa S."/>
            <person name="Takahashi H."/>
        </authorList>
    </citation>
    <scope>NUCLEOTIDE SEQUENCE [LARGE SCALE GENOMIC DNA]</scope>
    <source>
        <strain evidence="10 11">IC-1</strain>
    </source>
</reference>
<evidence type="ECO:0000313" key="10">
    <source>
        <dbReference type="EMBL" id="GFP59143.1"/>
    </source>
</evidence>
<name>A0A6V8R952_TRIAP</name>
<feature type="transmembrane region" description="Helical" evidence="8">
    <location>
        <begin position="367"/>
        <end position="388"/>
    </location>
</feature>
<keyword evidence="3" id="KW-0813">Transport</keyword>
<feature type="transmembrane region" description="Helical" evidence="8">
    <location>
        <begin position="290"/>
        <end position="312"/>
    </location>
</feature>
<accession>A0A6V8R952</accession>
<sequence length="570" mass="60831">MTDEKETAITAPSSSTFNMGLETPSSEKETAVATSSDEESAQPATPPSSSKPVRSITGLRWLLVCFALYVGTFIYGLDTTIAADVQGAVVEKFGHVEQLAWIGAGFPVGSVVVITLWGKLYGTFNMKWNFAAAMVLFQAGSALCGAAPTMTALIVGRVVAGAGGAGIFMGTLQYFTALSLPKERGTYLSGTAFWWGIGAVLGPLVGGGFTQSSATWRWAFYINLVLGGVFAPVYVFGLPDVHPVVGKTVMERIKTFDYVGLVLGAAAWVTYTMGFTMAGGQWPWNDGRTIATLVVFGVLTVLYLSQQTFCWFTTPENRSLPVHLFRSRTQILLALSTLSCIASLFVLTYFIPIYFQFVHGDSAVDAAVRLLPFVIITVSFNLASGHFLSRIQYYMPMYVISGVIVSLGSALLTAYLDPSTPTSYIYGFTVLTGAGTGLTIQIGFAVASLKCDPKDQGNALSIQNIFQVGGQAVWLVIAGQVFQSTAIRNLTQVLAGTNFTEADIRAAIAGAQSVIFEEITGDLRAQAILAITKAMQRTFILVCAGGGGMIVTGLFMKREKLFGEIIVTGA</sequence>
<organism evidence="10 11">
    <name type="scientific">Trichoderma asperellum</name>
    <name type="common">Filamentous fungus</name>
    <dbReference type="NCBI Taxonomy" id="101201"/>
    <lineage>
        <taxon>Eukaryota</taxon>
        <taxon>Fungi</taxon>
        <taxon>Dikarya</taxon>
        <taxon>Ascomycota</taxon>
        <taxon>Pezizomycotina</taxon>
        <taxon>Sordariomycetes</taxon>
        <taxon>Hypocreomycetidae</taxon>
        <taxon>Hypocreales</taxon>
        <taxon>Hypocreaceae</taxon>
        <taxon>Trichoderma</taxon>
    </lineage>
</organism>
<dbReference type="AlphaFoldDB" id="A0A6V8R952"/>
<evidence type="ECO:0000256" key="4">
    <source>
        <dbReference type="ARBA" id="ARBA00022692"/>
    </source>
</evidence>
<feature type="transmembrane region" description="Helical" evidence="8">
    <location>
        <begin position="395"/>
        <end position="416"/>
    </location>
</feature>
<comment type="subcellular location">
    <subcellularLocation>
        <location evidence="1">Membrane</location>
        <topology evidence="1">Multi-pass membrane protein</topology>
    </subcellularLocation>
</comment>
<dbReference type="PANTHER" id="PTHR23501">
    <property type="entry name" value="MAJOR FACILITATOR SUPERFAMILY"/>
    <property type="match status" value="1"/>
</dbReference>
<evidence type="ECO:0000256" key="3">
    <source>
        <dbReference type="ARBA" id="ARBA00022448"/>
    </source>
</evidence>
<evidence type="ECO:0000256" key="5">
    <source>
        <dbReference type="ARBA" id="ARBA00022989"/>
    </source>
</evidence>
<evidence type="ECO:0000259" key="9">
    <source>
        <dbReference type="PROSITE" id="PS50850"/>
    </source>
</evidence>
<proteinExistence type="inferred from homology"/>
<comment type="caution">
    <text evidence="10">The sequence shown here is derived from an EMBL/GenBank/DDBJ whole genome shotgun (WGS) entry which is preliminary data.</text>
</comment>
<feature type="transmembrane region" description="Helical" evidence="8">
    <location>
        <begin position="258"/>
        <end position="278"/>
    </location>
</feature>
<feature type="transmembrane region" description="Helical" evidence="8">
    <location>
        <begin position="98"/>
        <end position="118"/>
    </location>
</feature>
<dbReference type="SUPFAM" id="SSF103473">
    <property type="entry name" value="MFS general substrate transporter"/>
    <property type="match status" value="1"/>
</dbReference>
<dbReference type="PANTHER" id="PTHR23501:SF12">
    <property type="entry name" value="MAJOR FACILITATOR SUPERFAMILY (MFS) PROFILE DOMAIN-CONTAINING PROTEIN-RELATED"/>
    <property type="match status" value="1"/>
</dbReference>
<dbReference type="InterPro" id="IPR011701">
    <property type="entry name" value="MFS"/>
</dbReference>
<dbReference type="EMBL" id="BLZH01000012">
    <property type="protein sequence ID" value="GFP59143.1"/>
    <property type="molecule type" value="Genomic_DNA"/>
</dbReference>
<dbReference type="Proteomes" id="UP000517252">
    <property type="component" value="Unassembled WGS sequence"/>
</dbReference>
<feature type="transmembrane region" description="Helical" evidence="8">
    <location>
        <begin position="59"/>
        <end position="78"/>
    </location>
</feature>
<keyword evidence="5 8" id="KW-1133">Transmembrane helix</keyword>
<dbReference type="Gene3D" id="1.20.1250.20">
    <property type="entry name" value="MFS general substrate transporter like domains"/>
    <property type="match status" value="2"/>
</dbReference>
<evidence type="ECO:0000256" key="1">
    <source>
        <dbReference type="ARBA" id="ARBA00004141"/>
    </source>
</evidence>
<dbReference type="InterPro" id="IPR036259">
    <property type="entry name" value="MFS_trans_sf"/>
</dbReference>
<feature type="transmembrane region" description="Helical" evidence="8">
    <location>
        <begin position="332"/>
        <end position="355"/>
    </location>
</feature>
<dbReference type="InterPro" id="IPR020846">
    <property type="entry name" value="MFS_dom"/>
</dbReference>
<keyword evidence="6 8" id="KW-0472">Membrane</keyword>
<feature type="region of interest" description="Disordered" evidence="7">
    <location>
        <begin position="1"/>
        <end position="53"/>
    </location>
</feature>
<evidence type="ECO:0000256" key="8">
    <source>
        <dbReference type="SAM" id="Phobius"/>
    </source>
</evidence>
<dbReference type="OrthoDB" id="10021397at2759"/>
<feature type="transmembrane region" description="Helical" evidence="8">
    <location>
        <begin position="218"/>
        <end position="237"/>
    </location>
</feature>
<feature type="domain" description="Major facilitator superfamily (MFS) profile" evidence="9">
    <location>
        <begin position="64"/>
        <end position="524"/>
    </location>
</feature>
<feature type="transmembrane region" description="Helical" evidence="8">
    <location>
        <begin position="130"/>
        <end position="148"/>
    </location>
</feature>
<feature type="transmembrane region" description="Helical" evidence="8">
    <location>
        <begin position="187"/>
        <end position="206"/>
    </location>
</feature>
<feature type="transmembrane region" description="Helical" evidence="8">
    <location>
        <begin position="538"/>
        <end position="556"/>
    </location>
</feature>
<evidence type="ECO:0000256" key="2">
    <source>
        <dbReference type="ARBA" id="ARBA00007520"/>
    </source>
</evidence>
<dbReference type="GO" id="GO:0005886">
    <property type="term" value="C:plasma membrane"/>
    <property type="evidence" value="ECO:0007669"/>
    <property type="project" value="TreeGrafter"/>
</dbReference>
<protein>
    <submittedName>
        <fullName evidence="10">Efflux pump patC</fullName>
    </submittedName>
</protein>
<evidence type="ECO:0000313" key="11">
    <source>
        <dbReference type="Proteomes" id="UP000517252"/>
    </source>
</evidence>
<evidence type="ECO:0000256" key="7">
    <source>
        <dbReference type="SAM" id="MobiDB-lite"/>
    </source>
</evidence>
<keyword evidence="4 8" id="KW-0812">Transmembrane</keyword>